<evidence type="ECO:0000256" key="1">
    <source>
        <dbReference type="SAM" id="MobiDB-lite"/>
    </source>
</evidence>
<feature type="compositionally biased region" description="Low complexity" evidence="1">
    <location>
        <begin position="60"/>
        <end position="82"/>
    </location>
</feature>
<reference evidence="4" key="2">
    <citation type="journal article" date="2017" name="Nat. Plants">
        <title>The Aegilops tauschii genome reveals multiple impacts of transposons.</title>
        <authorList>
            <person name="Zhao G."/>
            <person name="Zou C."/>
            <person name="Li K."/>
            <person name="Wang K."/>
            <person name="Li T."/>
            <person name="Gao L."/>
            <person name="Zhang X."/>
            <person name="Wang H."/>
            <person name="Yang Z."/>
            <person name="Liu X."/>
            <person name="Jiang W."/>
            <person name="Mao L."/>
            <person name="Kong X."/>
            <person name="Jiao Y."/>
            <person name="Jia J."/>
        </authorList>
    </citation>
    <scope>NUCLEOTIDE SEQUENCE [LARGE SCALE GENOMIC DNA]</scope>
    <source>
        <strain evidence="4">cv. AL8/78</strain>
    </source>
</reference>
<protein>
    <recommendedName>
        <fullName evidence="2">Mei2-like C-terminal RNA recognition motif domain-containing protein</fullName>
    </recommendedName>
</protein>
<accession>A0A453NDR8</accession>
<reference evidence="4" key="1">
    <citation type="journal article" date="2014" name="Science">
        <title>Ancient hybridizations among the ancestral genomes of bread wheat.</title>
        <authorList>
            <consortium name="International Wheat Genome Sequencing Consortium,"/>
            <person name="Marcussen T."/>
            <person name="Sandve S.R."/>
            <person name="Heier L."/>
            <person name="Spannagl M."/>
            <person name="Pfeifer M."/>
            <person name="Jakobsen K.S."/>
            <person name="Wulff B.B."/>
            <person name="Steuernagel B."/>
            <person name="Mayer K.F."/>
            <person name="Olsen O.A."/>
        </authorList>
    </citation>
    <scope>NUCLEOTIDE SEQUENCE [LARGE SCALE GENOMIC DNA]</scope>
    <source>
        <strain evidence="4">cv. AL8/78</strain>
    </source>
</reference>
<dbReference type="EnsemblPlants" id="AET6Gv20342900.1">
    <property type="protein sequence ID" value="AET6Gv20342900.1"/>
    <property type="gene ID" value="AET6Gv20342900"/>
</dbReference>
<proteinExistence type="predicted"/>
<dbReference type="AlphaFoldDB" id="A0A453NDR8"/>
<dbReference type="Pfam" id="PF04059">
    <property type="entry name" value="RRM_2"/>
    <property type="match status" value="1"/>
</dbReference>
<reference evidence="3" key="3">
    <citation type="journal article" date="2017" name="Nature">
        <title>Genome sequence of the progenitor of the wheat D genome Aegilops tauschii.</title>
        <authorList>
            <person name="Luo M.C."/>
            <person name="Gu Y.Q."/>
            <person name="Puiu D."/>
            <person name="Wang H."/>
            <person name="Twardziok S.O."/>
            <person name="Deal K.R."/>
            <person name="Huo N."/>
            <person name="Zhu T."/>
            <person name="Wang L."/>
            <person name="Wang Y."/>
            <person name="McGuire P.E."/>
            <person name="Liu S."/>
            <person name="Long H."/>
            <person name="Ramasamy R.K."/>
            <person name="Rodriguez J.C."/>
            <person name="Van S.L."/>
            <person name="Yuan L."/>
            <person name="Wang Z."/>
            <person name="Xia Z."/>
            <person name="Xiao L."/>
            <person name="Anderson O.D."/>
            <person name="Ouyang S."/>
            <person name="Liang Y."/>
            <person name="Zimin A.V."/>
            <person name="Pertea G."/>
            <person name="Qi P."/>
            <person name="Bennetzen J.L."/>
            <person name="Dai X."/>
            <person name="Dawson M.W."/>
            <person name="Muller H.G."/>
            <person name="Kugler K."/>
            <person name="Rivarola-Duarte L."/>
            <person name="Spannagl M."/>
            <person name="Mayer K.F.X."/>
            <person name="Lu F.H."/>
            <person name="Bevan M.W."/>
            <person name="Leroy P."/>
            <person name="Li P."/>
            <person name="You F.M."/>
            <person name="Sun Q."/>
            <person name="Liu Z."/>
            <person name="Lyons E."/>
            <person name="Wicker T."/>
            <person name="Salzberg S.L."/>
            <person name="Devos K.M."/>
            <person name="Dvorak J."/>
        </authorList>
    </citation>
    <scope>NUCLEOTIDE SEQUENCE [LARGE SCALE GENOMIC DNA]</scope>
    <source>
        <strain evidence="3">cv. AL8/78</strain>
    </source>
</reference>
<sequence>MFWAVDVDDEKKQAQAAAIAGAAQSVKPRGRKAGPRRGMQAQQHRTGRRRSRELWRRQAKAAPAELACEPAARSPSPAFTTRPPTPRPAPEWRDPQVTTVMIRNIPNRLKPAEMMQLLDDHCARENRKEKAGDVPAAYDFLYLPMDFSLCCNLGYAFVNLTSAQAARGLHAALHGARWTVFGTNKVIDICAARIQGKRALVKHFSNSTFPCATDDWLPAVFSPPRDGAADPSVAGEATRVGTRVTPATPLPATPRAQRLAGKPVVRGRRQRGVAKPSSATRCM</sequence>
<evidence type="ECO:0000313" key="3">
    <source>
        <dbReference type="EnsemblPlants" id="AET6Gv20342900.1"/>
    </source>
</evidence>
<reference evidence="3" key="4">
    <citation type="submission" date="2019-03" db="UniProtKB">
        <authorList>
            <consortium name="EnsemblPlants"/>
        </authorList>
    </citation>
    <scope>IDENTIFICATION</scope>
</reference>
<dbReference type="SUPFAM" id="SSF54928">
    <property type="entry name" value="RNA-binding domain, RBD"/>
    <property type="match status" value="1"/>
</dbReference>
<reference evidence="3" key="5">
    <citation type="journal article" date="2021" name="G3 (Bethesda)">
        <title>Aegilops tauschii genome assembly Aet v5.0 features greater sequence contiguity and improved annotation.</title>
        <authorList>
            <person name="Wang L."/>
            <person name="Zhu T."/>
            <person name="Rodriguez J.C."/>
            <person name="Deal K.R."/>
            <person name="Dubcovsky J."/>
            <person name="McGuire P.E."/>
            <person name="Lux T."/>
            <person name="Spannagl M."/>
            <person name="Mayer K.F.X."/>
            <person name="Baldrich P."/>
            <person name="Meyers B.C."/>
            <person name="Huo N."/>
            <person name="Gu Y.Q."/>
            <person name="Zhou H."/>
            <person name="Devos K.M."/>
            <person name="Bennetzen J.L."/>
            <person name="Unver T."/>
            <person name="Budak H."/>
            <person name="Gulick P.J."/>
            <person name="Galiba G."/>
            <person name="Kalapos B."/>
            <person name="Nelson D.R."/>
            <person name="Li P."/>
            <person name="You F.M."/>
            <person name="Luo M.C."/>
            <person name="Dvorak J."/>
        </authorList>
    </citation>
    <scope>NUCLEOTIDE SEQUENCE [LARGE SCALE GENOMIC DNA]</scope>
    <source>
        <strain evidence="3">cv. AL8/78</strain>
    </source>
</reference>
<dbReference type="CDD" id="cd12277">
    <property type="entry name" value="RRM3_MEI2_EAR1_like"/>
    <property type="match status" value="1"/>
</dbReference>
<feature type="domain" description="Mei2-like C-terminal RNA recognition motif" evidence="2">
    <location>
        <begin position="98"/>
        <end position="204"/>
    </location>
</feature>
<name>A0A453NDR8_AEGTS</name>
<organism evidence="3 4">
    <name type="scientific">Aegilops tauschii subsp. strangulata</name>
    <name type="common">Goatgrass</name>
    <dbReference type="NCBI Taxonomy" id="200361"/>
    <lineage>
        <taxon>Eukaryota</taxon>
        <taxon>Viridiplantae</taxon>
        <taxon>Streptophyta</taxon>
        <taxon>Embryophyta</taxon>
        <taxon>Tracheophyta</taxon>
        <taxon>Spermatophyta</taxon>
        <taxon>Magnoliopsida</taxon>
        <taxon>Liliopsida</taxon>
        <taxon>Poales</taxon>
        <taxon>Poaceae</taxon>
        <taxon>BOP clade</taxon>
        <taxon>Pooideae</taxon>
        <taxon>Triticodae</taxon>
        <taxon>Triticeae</taxon>
        <taxon>Triticinae</taxon>
        <taxon>Aegilops</taxon>
    </lineage>
</organism>
<keyword evidence="4" id="KW-1185">Reference proteome</keyword>
<dbReference type="InterPro" id="IPR007201">
    <property type="entry name" value="Mei2-like_Rrm_C"/>
</dbReference>
<dbReference type="Proteomes" id="UP000015105">
    <property type="component" value="Chromosome 6D"/>
</dbReference>
<evidence type="ECO:0000313" key="4">
    <source>
        <dbReference type="Proteomes" id="UP000015105"/>
    </source>
</evidence>
<feature type="region of interest" description="Disordered" evidence="1">
    <location>
        <begin position="16"/>
        <end position="94"/>
    </location>
</feature>
<dbReference type="Gramene" id="AET6Gv20342900.1">
    <property type="protein sequence ID" value="AET6Gv20342900.1"/>
    <property type="gene ID" value="AET6Gv20342900"/>
</dbReference>
<dbReference type="GO" id="GO:0003676">
    <property type="term" value="F:nucleic acid binding"/>
    <property type="evidence" value="ECO:0007669"/>
    <property type="project" value="InterPro"/>
</dbReference>
<dbReference type="InterPro" id="IPR035979">
    <property type="entry name" value="RBD_domain_sf"/>
</dbReference>
<evidence type="ECO:0000259" key="2">
    <source>
        <dbReference type="Pfam" id="PF04059"/>
    </source>
</evidence>